<accession>A0A3E2HBZ7</accession>
<dbReference type="SUPFAM" id="SSF51905">
    <property type="entry name" value="FAD/NAD(P)-binding domain"/>
    <property type="match status" value="1"/>
</dbReference>
<dbReference type="AlphaFoldDB" id="A0A3E2HBZ7"/>
<dbReference type="STRING" id="5539.A0A3E2HBZ7"/>
<dbReference type="Gene3D" id="3.50.50.60">
    <property type="entry name" value="FAD/NAD(P)-binding domain"/>
    <property type="match status" value="1"/>
</dbReference>
<dbReference type="Proteomes" id="UP000258309">
    <property type="component" value="Unassembled WGS sequence"/>
</dbReference>
<evidence type="ECO:0000256" key="1">
    <source>
        <dbReference type="ARBA" id="ARBA00007992"/>
    </source>
</evidence>
<evidence type="ECO:0008006" key="6">
    <source>
        <dbReference type="Google" id="ProtNLM"/>
    </source>
</evidence>
<evidence type="ECO:0000256" key="3">
    <source>
        <dbReference type="ARBA" id="ARBA00023033"/>
    </source>
</evidence>
<sequence>MARKTSVETRCMDTVALLGDASHPTLPYQAQGAAMAVEDGVVVGLLLTRLLERGLASDLKKRRAQLTSLLKLYESLRKERTEINVLGAIQSQEFYHLSNGNLQIERDNLISELPKSGWQGSCKWNWGDAGYQSSLLGFDVIADAKRGFDKWFESRSNDVVTTNAANFQ</sequence>
<keyword evidence="3" id="KW-0503">Monooxygenase</keyword>
<feature type="non-terminal residue" evidence="4">
    <location>
        <position position="1"/>
    </location>
</feature>
<evidence type="ECO:0000256" key="2">
    <source>
        <dbReference type="ARBA" id="ARBA00023002"/>
    </source>
</evidence>
<feature type="non-terminal residue" evidence="4">
    <location>
        <position position="168"/>
    </location>
</feature>
<dbReference type="OrthoDB" id="1878542at2759"/>
<dbReference type="PANTHER" id="PTHR13789:SF311">
    <property type="entry name" value="HYDROXYLASE, PUTATIVE (AFU_ORTHOLOGUE AFUA_5G10180)-RELATED"/>
    <property type="match status" value="1"/>
</dbReference>
<gene>
    <name evidence="4" type="ORF">B7463_g5420</name>
</gene>
<comment type="similarity">
    <text evidence="1">Belongs to the paxM FAD-dependent monooxygenase family.</text>
</comment>
<organism evidence="4 5">
    <name type="scientific">Scytalidium lignicola</name>
    <name type="common">Hyphomycete</name>
    <dbReference type="NCBI Taxonomy" id="5539"/>
    <lineage>
        <taxon>Eukaryota</taxon>
        <taxon>Fungi</taxon>
        <taxon>Dikarya</taxon>
        <taxon>Ascomycota</taxon>
        <taxon>Pezizomycotina</taxon>
        <taxon>Leotiomycetes</taxon>
        <taxon>Leotiomycetes incertae sedis</taxon>
        <taxon>Scytalidium</taxon>
    </lineage>
</organism>
<dbReference type="PANTHER" id="PTHR13789">
    <property type="entry name" value="MONOOXYGENASE"/>
    <property type="match status" value="1"/>
</dbReference>
<dbReference type="InterPro" id="IPR036188">
    <property type="entry name" value="FAD/NAD-bd_sf"/>
</dbReference>
<keyword evidence="5" id="KW-1185">Reference proteome</keyword>
<reference evidence="4 5" key="1">
    <citation type="submission" date="2018-05" db="EMBL/GenBank/DDBJ databases">
        <title>Draft genome sequence of Scytalidium lignicola DSM 105466, a ubiquitous saprotrophic fungus.</title>
        <authorList>
            <person name="Buettner E."/>
            <person name="Gebauer A.M."/>
            <person name="Hofrichter M."/>
            <person name="Liers C."/>
            <person name="Kellner H."/>
        </authorList>
    </citation>
    <scope>NUCLEOTIDE SEQUENCE [LARGE SCALE GENOMIC DNA]</scope>
    <source>
        <strain evidence="4 5">DSM 105466</strain>
    </source>
</reference>
<proteinExistence type="inferred from homology"/>
<comment type="caution">
    <text evidence="4">The sequence shown here is derived from an EMBL/GenBank/DDBJ whole genome shotgun (WGS) entry which is preliminary data.</text>
</comment>
<dbReference type="InterPro" id="IPR050493">
    <property type="entry name" value="FAD-dep_Monooxygenase_BioMet"/>
</dbReference>
<keyword evidence="2" id="KW-0560">Oxidoreductase</keyword>
<dbReference type="GO" id="GO:0004497">
    <property type="term" value="F:monooxygenase activity"/>
    <property type="evidence" value="ECO:0007669"/>
    <property type="project" value="UniProtKB-KW"/>
</dbReference>
<protein>
    <recommendedName>
        <fullName evidence="6">FAD-binding domain-containing protein</fullName>
    </recommendedName>
</protein>
<dbReference type="EMBL" id="NCSJ02000088">
    <property type="protein sequence ID" value="RFU30939.1"/>
    <property type="molecule type" value="Genomic_DNA"/>
</dbReference>
<evidence type="ECO:0000313" key="4">
    <source>
        <dbReference type="EMBL" id="RFU30939.1"/>
    </source>
</evidence>
<name>A0A3E2HBZ7_SCYLI</name>
<evidence type="ECO:0000313" key="5">
    <source>
        <dbReference type="Proteomes" id="UP000258309"/>
    </source>
</evidence>